<accession>A4C5M0</accession>
<dbReference type="Pfam" id="PF08238">
    <property type="entry name" value="Sel1"/>
    <property type="match status" value="6"/>
</dbReference>
<protein>
    <recommendedName>
        <fullName evidence="1">SPOR domain-containing protein</fullName>
    </recommendedName>
</protein>
<dbReference type="PANTHER" id="PTHR43628:SF1">
    <property type="entry name" value="CHITIN SYNTHASE REGULATORY FACTOR 2-RELATED"/>
    <property type="match status" value="1"/>
</dbReference>
<name>A4C5M0_9GAMM</name>
<dbReference type="InterPro" id="IPR052945">
    <property type="entry name" value="Mitotic_Regulator"/>
</dbReference>
<comment type="caution">
    <text evidence="2">The sequence shown here is derived from an EMBL/GenBank/DDBJ whole genome shotgun (WGS) entry which is preliminary data.</text>
</comment>
<feature type="domain" description="SPOR" evidence="1">
    <location>
        <begin position="347"/>
        <end position="423"/>
    </location>
</feature>
<reference evidence="2 3" key="1">
    <citation type="submission" date="2006-02" db="EMBL/GenBank/DDBJ databases">
        <authorList>
            <person name="Moran M.A."/>
            <person name="Kjelleberg S."/>
            <person name="Egan S."/>
            <person name="Saunders N."/>
            <person name="Thomas T."/>
            <person name="Ferriera S."/>
            <person name="Johnson J."/>
            <person name="Kravitz S."/>
            <person name="Halpern A."/>
            <person name="Remington K."/>
            <person name="Beeson K."/>
            <person name="Tran B."/>
            <person name="Rogers Y.-H."/>
            <person name="Friedman R."/>
            <person name="Venter J.C."/>
        </authorList>
    </citation>
    <scope>NUCLEOTIDE SEQUENCE [LARGE SCALE GENOMIC DNA]</scope>
    <source>
        <strain evidence="2 3">D2</strain>
    </source>
</reference>
<dbReference type="SMART" id="SM00671">
    <property type="entry name" value="SEL1"/>
    <property type="match status" value="6"/>
</dbReference>
<dbReference type="GO" id="GO:0042834">
    <property type="term" value="F:peptidoglycan binding"/>
    <property type="evidence" value="ECO:0007669"/>
    <property type="project" value="InterPro"/>
</dbReference>
<evidence type="ECO:0000259" key="1">
    <source>
        <dbReference type="PROSITE" id="PS51724"/>
    </source>
</evidence>
<dbReference type="InterPro" id="IPR036680">
    <property type="entry name" value="SPOR-like_sf"/>
</dbReference>
<keyword evidence="3" id="KW-1185">Reference proteome</keyword>
<dbReference type="InterPro" id="IPR011990">
    <property type="entry name" value="TPR-like_helical_dom_sf"/>
</dbReference>
<dbReference type="PROSITE" id="PS51724">
    <property type="entry name" value="SPOR"/>
    <property type="match status" value="1"/>
</dbReference>
<evidence type="ECO:0000313" key="2">
    <source>
        <dbReference type="EMBL" id="EAR29274.1"/>
    </source>
</evidence>
<dbReference type="eggNOG" id="COG0790">
    <property type="taxonomic scope" value="Bacteria"/>
</dbReference>
<organism evidence="2 3">
    <name type="scientific">Pseudoalteromonas tunicata D2</name>
    <dbReference type="NCBI Taxonomy" id="87626"/>
    <lineage>
        <taxon>Bacteria</taxon>
        <taxon>Pseudomonadati</taxon>
        <taxon>Pseudomonadota</taxon>
        <taxon>Gammaproteobacteria</taxon>
        <taxon>Alteromonadales</taxon>
        <taxon>Pseudoalteromonadaceae</taxon>
        <taxon>Pseudoalteromonas</taxon>
    </lineage>
</organism>
<proteinExistence type="predicted"/>
<dbReference type="Gene3D" id="1.25.40.10">
    <property type="entry name" value="Tetratricopeptide repeat domain"/>
    <property type="match status" value="1"/>
</dbReference>
<dbReference type="InterPro" id="IPR006597">
    <property type="entry name" value="Sel1-like"/>
</dbReference>
<dbReference type="EMBL" id="AAOH01000002">
    <property type="protein sequence ID" value="EAR29274.1"/>
    <property type="molecule type" value="Genomic_DNA"/>
</dbReference>
<dbReference type="Pfam" id="PF05036">
    <property type="entry name" value="SPOR"/>
    <property type="match status" value="1"/>
</dbReference>
<dbReference type="AlphaFoldDB" id="A4C5M0"/>
<dbReference type="Proteomes" id="UP000006201">
    <property type="component" value="Unassembled WGS sequence"/>
</dbReference>
<dbReference type="STRING" id="87626.PTD2_10679"/>
<evidence type="ECO:0000313" key="3">
    <source>
        <dbReference type="Proteomes" id="UP000006201"/>
    </source>
</evidence>
<dbReference type="PANTHER" id="PTHR43628">
    <property type="entry name" value="ACTIVATOR OF C KINASE PROTEIN 1-RELATED"/>
    <property type="match status" value="1"/>
</dbReference>
<sequence length="432" mass="47777">MNIFNENDYNESSVFNRAFFLEVSLRKITTIALSLLYSFPTHAADCQTAFLEQDYVTAFSACKEASDSADAQASFIMATIYAKGLSVAPNVDQSISYLTYAAELKHPEAMFNLAVAFELGRGVNKSASDAVGWYQKAAEADFLPAQRKLALMYEKGKGTPVDAKQSYFWYKKAAEAGQSYAQLKLGAILLQDKVVPKDIEAGLSWIEKAALQNETEAQFALATLLWNRDIDKSLYWYEKAAENGNSFAMHNLASIYLKGEKVPLDLDKSERYAKQSIASGQTASERILVAINQLRHPSQELASVEGSEPETLITEPVAVVKAPIEPLTQAEPEVENLVLNAAVEDEIPRLKGYFIQFAKIHSSEGVAHFVRKYKLQGQSQVVELKNEQAYLVLSLAFEDKAAAKAALTELDKALAAQKPWLRSDKSLNALLF</sequence>
<gene>
    <name evidence="2" type="ORF">PTD2_10679</name>
</gene>
<dbReference type="Gene3D" id="3.30.70.1070">
    <property type="entry name" value="Sporulation related repeat"/>
    <property type="match status" value="1"/>
</dbReference>
<dbReference type="SUPFAM" id="SSF81901">
    <property type="entry name" value="HCP-like"/>
    <property type="match status" value="2"/>
</dbReference>
<dbReference type="HOGENOM" id="CLU_711467_0_0_6"/>
<dbReference type="InterPro" id="IPR007730">
    <property type="entry name" value="SPOR-like_dom"/>
</dbReference>